<comment type="caution">
    <text evidence="2">The sequence shown here is derived from an EMBL/GenBank/DDBJ whole genome shotgun (WGS) entry which is preliminary data.</text>
</comment>
<proteinExistence type="predicted"/>
<dbReference type="CDD" id="cd02440">
    <property type="entry name" value="AdoMet_MTases"/>
    <property type="match status" value="1"/>
</dbReference>
<dbReference type="EMBL" id="DVGK01000023">
    <property type="protein sequence ID" value="HIR12574.1"/>
    <property type="molecule type" value="Genomic_DNA"/>
</dbReference>
<dbReference type="Pfam" id="PF08242">
    <property type="entry name" value="Methyltransf_12"/>
    <property type="match status" value="1"/>
</dbReference>
<dbReference type="SUPFAM" id="SSF53335">
    <property type="entry name" value="S-adenosyl-L-methionine-dependent methyltransferases"/>
    <property type="match status" value="1"/>
</dbReference>
<organism evidence="2 3">
    <name type="scientific">Candidatus Choladousia intestinavium</name>
    <dbReference type="NCBI Taxonomy" id="2840727"/>
    <lineage>
        <taxon>Bacteria</taxon>
        <taxon>Bacillati</taxon>
        <taxon>Bacillota</taxon>
        <taxon>Clostridia</taxon>
        <taxon>Lachnospirales</taxon>
        <taxon>Lachnospiraceae</taxon>
        <taxon>Lachnospiraceae incertae sedis</taxon>
        <taxon>Candidatus Choladousia</taxon>
    </lineage>
</organism>
<sequence length="306" mass="35510">MKSEKIGNVILDYTYYPGEDQYSDGTVEDEMLEMAKNCPPGEYDREISRRGSWPVLYHFSHVRENIVNWLPMTGEERVLEIGSGLGAITGALARKGKEVTCIDLSRKRSLINAWRHRDLGNVRMLVGNFQDIEAAMEEEYDLITLIGVFEYAQFSIQAENPYVEYLSRIRGHLAEGGRIVIAIENRLGLKYWAGATEDHTGVYFEGLEGYPTTNYARTFSRPELEKILRQAGCREYAFYYPYPDYKFSERIFSDMYLPKKGELNRNRQNFDRERMQLFCEEQVYDTLLESGLYPLYANSFMVVIQG</sequence>
<dbReference type="Proteomes" id="UP000886757">
    <property type="component" value="Unassembled WGS sequence"/>
</dbReference>
<feature type="domain" description="Methyltransferase type 12" evidence="1">
    <location>
        <begin position="79"/>
        <end position="179"/>
    </location>
</feature>
<reference evidence="2" key="2">
    <citation type="journal article" date="2021" name="PeerJ">
        <title>Extensive microbial diversity within the chicken gut microbiome revealed by metagenomics and culture.</title>
        <authorList>
            <person name="Gilroy R."/>
            <person name="Ravi A."/>
            <person name="Getino M."/>
            <person name="Pursley I."/>
            <person name="Horton D.L."/>
            <person name="Alikhan N.F."/>
            <person name="Baker D."/>
            <person name="Gharbi K."/>
            <person name="Hall N."/>
            <person name="Watson M."/>
            <person name="Adriaenssens E.M."/>
            <person name="Foster-Nyarko E."/>
            <person name="Jarju S."/>
            <person name="Secka A."/>
            <person name="Antonio M."/>
            <person name="Oren A."/>
            <person name="Chaudhuri R.R."/>
            <person name="La Ragione R."/>
            <person name="Hildebrand F."/>
            <person name="Pallen M.J."/>
        </authorList>
    </citation>
    <scope>NUCLEOTIDE SEQUENCE</scope>
    <source>
        <strain evidence="2">ChiSjej4B22-8148</strain>
    </source>
</reference>
<dbReference type="AlphaFoldDB" id="A0A9D1AAW0"/>
<name>A0A9D1AAW0_9FIRM</name>
<dbReference type="InterPro" id="IPR029063">
    <property type="entry name" value="SAM-dependent_MTases_sf"/>
</dbReference>
<gene>
    <name evidence="2" type="ORF">IAB31_01465</name>
</gene>
<evidence type="ECO:0000313" key="2">
    <source>
        <dbReference type="EMBL" id="HIR12574.1"/>
    </source>
</evidence>
<dbReference type="InterPro" id="IPR013217">
    <property type="entry name" value="Methyltransf_12"/>
</dbReference>
<evidence type="ECO:0000313" key="3">
    <source>
        <dbReference type="Proteomes" id="UP000886757"/>
    </source>
</evidence>
<protein>
    <submittedName>
        <fullName evidence="2">Class I SAM-dependent methyltransferase</fullName>
    </submittedName>
</protein>
<dbReference type="Gene3D" id="3.40.50.150">
    <property type="entry name" value="Vaccinia Virus protein VP39"/>
    <property type="match status" value="1"/>
</dbReference>
<reference evidence="2" key="1">
    <citation type="submission" date="2020-10" db="EMBL/GenBank/DDBJ databases">
        <authorList>
            <person name="Gilroy R."/>
        </authorList>
    </citation>
    <scope>NUCLEOTIDE SEQUENCE</scope>
    <source>
        <strain evidence="2">ChiSjej4B22-8148</strain>
    </source>
</reference>
<evidence type="ECO:0000259" key="1">
    <source>
        <dbReference type="Pfam" id="PF08242"/>
    </source>
</evidence>
<dbReference type="GO" id="GO:0008168">
    <property type="term" value="F:methyltransferase activity"/>
    <property type="evidence" value="ECO:0007669"/>
    <property type="project" value="UniProtKB-KW"/>
</dbReference>
<keyword evidence="2" id="KW-0808">Transferase</keyword>
<keyword evidence="2" id="KW-0489">Methyltransferase</keyword>
<accession>A0A9D1AAW0</accession>
<dbReference type="GO" id="GO:0032259">
    <property type="term" value="P:methylation"/>
    <property type="evidence" value="ECO:0007669"/>
    <property type="project" value="UniProtKB-KW"/>
</dbReference>
<dbReference type="PANTHER" id="PTHR43861">
    <property type="entry name" value="TRANS-ACONITATE 2-METHYLTRANSFERASE-RELATED"/>
    <property type="match status" value="1"/>
</dbReference>